<evidence type="ECO:0000313" key="2">
    <source>
        <dbReference type="Proteomes" id="UP000015103"/>
    </source>
</evidence>
<reference evidence="1" key="1">
    <citation type="submission" date="2015-05" db="UniProtKB">
        <authorList>
            <consortium name="EnsemblMetazoa"/>
        </authorList>
    </citation>
    <scope>IDENTIFICATION</scope>
</reference>
<protein>
    <submittedName>
        <fullName evidence="1">Uncharacterized protein</fullName>
    </submittedName>
</protein>
<dbReference type="Proteomes" id="UP000015103">
    <property type="component" value="Unassembled WGS sequence"/>
</dbReference>
<accession>T1HMZ9</accession>
<dbReference type="EMBL" id="ACPB03014582">
    <property type="status" value="NOT_ANNOTATED_CDS"/>
    <property type="molecule type" value="Genomic_DNA"/>
</dbReference>
<dbReference type="AlphaFoldDB" id="T1HMZ9"/>
<name>T1HMZ9_RHOPR</name>
<sequence length="74" mass="8957">MASTFLNKKDRLFNDVYRKNLPNLERRRSEARLKNYLSADDVRAWTADDERRKQYFLDLMNKKVTVNNQMILMS</sequence>
<dbReference type="HOGENOM" id="CLU_2690886_0_0_1"/>
<keyword evidence="2" id="KW-1185">Reference proteome</keyword>
<organism evidence="1 2">
    <name type="scientific">Rhodnius prolixus</name>
    <name type="common">Triatomid bug</name>
    <dbReference type="NCBI Taxonomy" id="13249"/>
    <lineage>
        <taxon>Eukaryota</taxon>
        <taxon>Metazoa</taxon>
        <taxon>Ecdysozoa</taxon>
        <taxon>Arthropoda</taxon>
        <taxon>Hexapoda</taxon>
        <taxon>Insecta</taxon>
        <taxon>Pterygota</taxon>
        <taxon>Neoptera</taxon>
        <taxon>Paraneoptera</taxon>
        <taxon>Hemiptera</taxon>
        <taxon>Heteroptera</taxon>
        <taxon>Panheteroptera</taxon>
        <taxon>Cimicomorpha</taxon>
        <taxon>Reduviidae</taxon>
        <taxon>Triatominae</taxon>
        <taxon>Rhodnius</taxon>
    </lineage>
</organism>
<dbReference type="InParanoid" id="T1HMZ9"/>
<dbReference type="EnsemblMetazoa" id="RPRC005423-RA">
    <property type="protein sequence ID" value="RPRC005423-PA"/>
    <property type="gene ID" value="RPRC005423"/>
</dbReference>
<dbReference type="VEuPathDB" id="VectorBase:RPRC005423"/>
<evidence type="ECO:0000313" key="1">
    <source>
        <dbReference type="EnsemblMetazoa" id="RPRC005423-PA"/>
    </source>
</evidence>
<proteinExistence type="predicted"/>